<evidence type="ECO:0000259" key="4">
    <source>
        <dbReference type="SMART" id="SM00857"/>
    </source>
</evidence>
<dbReference type="GO" id="GO:0003677">
    <property type="term" value="F:DNA binding"/>
    <property type="evidence" value="ECO:0007669"/>
    <property type="project" value="UniProtKB-KW"/>
</dbReference>
<dbReference type="InterPro" id="IPR006118">
    <property type="entry name" value="Recombinase_CS"/>
</dbReference>
<dbReference type="PATRIC" id="fig|1229493.5.peg.125"/>
<dbReference type="AlphaFoldDB" id="A0A0C1Z9M9"/>
<dbReference type="SMART" id="SM00857">
    <property type="entry name" value="Resolvase"/>
    <property type="match status" value="1"/>
</dbReference>
<keyword evidence="1" id="KW-0229">DNA integration</keyword>
<dbReference type="InterPro" id="IPR050639">
    <property type="entry name" value="SSR_resolvase"/>
</dbReference>
<organism evidence="5 6">
    <name type="scientific">Vibrio owensii CAIM 1854 = LMG 25443</name>
    <dbReference type="NCBI Taxonomy" id="1229493"/>
    <lineage>
        <taxon>Bacteria</taxon>
        <taxon>Pseudomonadati</taxon>
        <taxon>Pseudomonadota</taxon>
        <taxon>Gammaproteobacteria</taxon>
        <taxon>Vibrionales</taxon>
        <taxon>Vibrionaceae</taxon>
        <taxon>Vibrio</taxon>
    </lineage>
</organism>
<feature type="domain" description="Resolvase/invertase-type recombinase catalytic" evidence="4">
    <location>
        <begin position="1"/>
        <end position="159"/>
    </location>
</feature>
<dbReference type="InterPro" id="IPR036162">
    <property type="entry name" value="Resolvase-like_N_sf"/>
</dbReference>
<dbReference type="PANTHER" id="PTHR30461:SF2">
    <property type="entry name" value="SERINE RECOMBINASE PINE-RELATED"/>
    <property type="match status" value="1"/>
</dbReference>
<evidence type="ECO:0000256" key="2">
    <source>
        <dbReference type="ARBA" id="ARBA00023125"/>
    </source>
</evidence>
<dbReference type="EMBL" id="JPRD01000011">
    <property type="protein sequence ID" value="KIF53805.1"/>
    <property type="molecule type" value="Genomic_DNA"/>
</dbReference>
<sequence>MSTLGQVESGLSLGLQTNDDMINEYCQRYGAELGKVYSDHGRSAFHQKNLAGKLGDFLTDMADKNNLDVQAGDYLLVRALDRISRANMDDAFWLYLQIMRSGVSILTTMDNRECKPNDSVSQILATLSFDLAGEESRKKQAITLAAMRKRIKQYQTGERAPCGNPYNVSTGLPFYAYAKDNVCYIDDQKFQLAKDICQMALDGKGNVTCRDYLRKHGVDLNVDSVASVFKSECLYGDRQVTLLDLDATNRHPEKKKVYSTFILKDYFPAACTKDEFHRIRAIKDSYKIHDNRRVSYSILGGISRLYCKDTVAIGSRENGGIYKCSSPECACGFYARQQLLDYIVLSCLSEHQIVPVEPDKRKIESIQQQIGAYQHQLSTLKKIMFDNPLAFDLADQDRLSELSTKIQELNNQLTIEQENHAHSNSFISLDDVKNWREKKEAYIYGSDEDKLEAREIVQRLVKEIRIVENTVTIKTIDNKVHWYYIPTPSNRRKKAYVKLLVSDHAQNMRSINEALDKVCFTEEEMKNGKHHYPLEAYAPDLVTVAIKSPAKEKDEFELLLETVTEPFVFKRRVLLSMGLSANQYQRHASVEKAIENGFYAVSVDYTSKNYKYPTDIIVSPREITTDDIHALLCVRKIKTIESIAPKQREFTSKVY</sequence>
<evidence type="ECO:0000256" key="1">
    <source>
        <dbReference type="ARBA" id="ARBA00022908"/>
    </source>
</evidence>
<reference evidence="5 6" key="1">
    <citation type="submission" date="2014-07" db="EMBL/GenBank/DDBJ databases">
        <title>Unique and conserved regions in Vibrio harveyi and related species in comparison with the shrimp pathogen Vibrio harveyi CAIM 1792.</title>
        <authorList>
            <person name="Espinoza-Valles I."/>
            <person name="Vora G."/>
            <person name="Leekitcharoenphon P."/>
            <person name="Ussery D."/>
            <person name="Hoj L."/>
            <person name="Gomez-Gil B."/>
        </authorList>
    </citation>
    <scope>NUCLEOTIDE SEQUENCE [LARGE SCALE GENOMIC DNA]</scope>
    <source>
        <strain evidence="6">CAIM 1854 / LMG 25443</strain>
    </source>
</reference>
<keyword evidence="2" id="KW-0238">DNA-binding</keyword>
<dbReference type="SUPFAM" id="SSF53041">
    <property type="entry name" value="Resolvase-like"/>
    <property type="match status" value="1"/>
</dbReference>
<name>A0A0C1Z9M9_9VIBR</name>
<dbReference type="Pfam" id="PF00239">
    <property type="entry name" value="Resolvase"/>
    <property type="match status" value="1"/>
</dbReference>
<gene>
    <name evidence="5" type="ORF">H735_05310</name>
</gene>
<dbReference type="Proteomes" id="UP000031586">
    <property type="component" value="Unassembled WGS sequence"/>
</dbReference>
<dbReference type="InterPro" id="IPR006119">
    <property type="entry name" value="Resolv_N"/>
</dbReference>
<accession>A0A0C1Z9M9</accession>
<proteinExistence type="predicted"/>
<comment type="caution">
    <text evidence="5">The sequence shown here is derived from an EMBL/GenBank/DDBJ whole genome shotgun (WGS) entry which is preliminary data.</text>
</comment>
<dbReference type="CDD" id="cd00338">
    <property type="entry name" value="Ser_Recombinase"/>
    <property type="match status" value="1"/>
</dbReference>
<dbReference type="PROSITE" id="PS00398">
    <property type="entry name" value="RECOMBINASES_2"/>
    <property type="match status" value="1"/>
</dbReference>
<evidence type="ECO:0000313" key="5">
    <source>
        <dbReference type="EMBL" id="KIF53805.1"/>
    </source>
</evidence>
<evidence type="ECO:0000256" key="3">
    <source>
        <dbReference type="ARBA" id="ARBA00023172"/>
    </source>
</evidence>
<dbReference type="GO" id="GO:0015074">
    <property type="term" value="P:DNA integration"/>
    <property type="evidence" value="ECO:0007669"/>
    <property type="project" value="UniProtKB-KW"/>
</dbReference>
<dbReference type="Gene3D" id="3.40.50.1390">
    <property type="entry name" value="Resolvase, N-terminal catalytic domain"/>
    <property type="match status" value="1"/>
</dbReference>
<protein>
    <recommendedName>
        <fullName evidence="4">Resolvase/invertase-type recombinase catalytic domain-containing protein</fullName>
    </recommendedName>
</protein>
<keyword evidence="3" id="KW-0233">DNA recombination</keyword>
<dbReference type="PANTHER" id="PTHR30461">
    <property type="entry name" value="DNA-INVERTASE FROM LAMBDOID PROPHAGE"/>
    <property type="match status" value="1"/>
</dbReference>
<evidence type="ECO:0000313" key="6">
    <source>
        <dbReference type="Proteomes" id="UP000031586"/>
    </source>
</evidence>
<dbReference type="GO" id="GO:0000150">
    <property type="term" value="F:DNA strand exchange activity"/>
    <property type="evidence" value="ECO:0007669"/>
    <property type="project" value="InterPro"/>
</dbReference>